<name>A0A645IWC8_9ZZZZ</name>
<gene>
    <name evidence="2" type="ORF">SDC9_203179</name>
</gene>
<dbReference type="EMBL" id="VSSQ01124833">
    <property type="protein sequence ID" value="MPN55496.1"/>
    <property type="molecule type" value="Genomic_DNA"/>
</dbReference>
<evidence type="ECO:0000313" key="2">
    <source>
        <dbReference type="EMBL" id="MPN55496.1"/>
    </source>
</evidence>
<organism evidence="2">
    <name type="scientific">bioreactor metagenome</name>
    <dbReference type="NCBI Taxonomy" id="1076179"/>
    <lineage>
        <taxon>unclassified sequences</taxon>
        <taxon>metagenomes</taxon>
        <taxon>ecological metagenomes</taxon>
    </lineage>
</organism>
<comment type="caution">
    <text evidence="2">The sequence shown here is derived from an EMBL/GenBank/DDBJ whole genome shotgun (WGS) entry which is preliminary data.</text>
</comment>
<accession>A0A645IWC8</accession>
<protein>
    <submittedName>
        <fullName evidence="2">Uncharacterized protein</fullName>
    </submittedName>
</protein>
<sequence>MLSATASIASTPEPVTGMELLPPELVSEPVQEFSLGALVVATSGSWVFVGEFVRVGLAVKLGVLVLEGFAVALGFGVGVGSTLGRALEEKSTSLVS</sequence>
<proteinExistence type="predicted"/>
<feature type="transmembrane region" description="Helical" evidence="1">
    <location>
        <begin position="33"/>
        <end position="49"/>
    </location>
</feature>
<evidence type="ECO:0000256" key="1">
    <source>
        <dbReference type="SAM" id="Phobius"/>
    </source>
</evidence>
<keyword evidence="1" id="KW-0472">Membrane</keyword>
<feature type="transmembrane region" description="Helical" evidence="1">
    <location>
        <begin position="61"/>
        <end position="83"/>
    </location>
</feature>
<dbReference type="AlphaFoldDB" id="A0A645IWC8"/>
<keyword evidence="1" id="KW-1133">Transmembrane helix</keyword>
<reference evidence="2" key="1">
    <citation type="submission" date="2019-08" db="EMBL/GenBank/DDBJ databases">
        <authorList>
            <person name="Kucharzyk K."/>
            <person name="Murdoch R.W."/>
            <person name="Higgins S."/>
            <person name="Loffler F."/>
        </authorList>
    </citation>
    <scope>NUCLEOTIDE SEQUENCE</scope>
</reference>
<keyword evidence="1" id="KW-0812">Transmembrane</keyword>